<dbReference type="HAMAP" id="MF_01966">
    <property type="entry name" value="NADHX_epimerase"/>
    <property type="match status" value="1"/>
</dbReference>
<keyword evidence="6 17" id="KW-0547">Nucleotide-binding</keyword>
<feature type="domain" description="YjeF N-terminal" evidence="21">
    <location>
        <begin position="10"/>
        <end position="209"/>
    </location>
</feature>
<comment type="subunit">
    <text evidence="17">Homotetramer.</text>
</comment>
<evidence type="ECO:0000256" key="18">
    <source>
        <dbReference type="HAMAP-Rule" id="MF_01966"/>
    </source>
</evidence>
<dbReference type="EC" id="4.2.1.136" evidence="19"/>
<reference evidence="22" key="1">
    <citation type="submission" date="2021-04" db="EMBL/GenBank/DDBJ databases">
        <title>Genome based classification of Actinospica acidithermotolerans sp. nov., an actinobacterium isolated from an Indonesian hot spring.</title>
        <authorList>
            <person name="Kusuma A.B."/>
            <person name="Putra K.E."/>
            <person name="Nafisah S."/>
            <person name="Loh J."/>
            <person name="Nouioui I."/>
            <person name="Goodfellow M."/>
        </authorList>
    </citation>
    <scope>NUCLEOTIDE SEQUENCE</scope>
    <source>
        <strain evidence="22">DSM 45618</strain>
    </source>
</reference>
<dbReference type="SUPFAM" id="SSF64153">
    <property type="entry name" value="YjeF N-terminal domain-like"/>
    <property type="match status" value="1"/>
</dbReference>
<dbReference type="InterPro" id="IPR000631">
    <property type="entry name" value="CARKD"/>
</dbReference>
<dbReference type="AlphaFoldDB" id="A0A8J7WKS2"/>
<organism evidence="22 23">
    <name type="scientific">Actinocrinis puniceicyclus</name>
    <dbReference type="NCBI Taxonomy" id="977794"/>
    <lineage>
        <taxon>Bacteria</taxon>
        <taxon>Bacillati</taxon>
        <taxon>Actinomycetota</taxon>
        <taxon>Actinomycetes</taxon>
        <taxon>Catenulisporales</taxon>
        <taxon>Actinospicaceae</taxon>
        <taxon>Actinocrinis</taxon>
    </lineage>
</organism>
<comment type="similarity">
    <text evidence="17">Belongs to the NnrD/CARKD family.</text>
</comment>
<evidence type="ECO:0000259" key="20">
    <source>
        <dbReference type="PROSITE" id="PS51383"/>
    </source>
</evidence>
<evidence type="ECO:0000313" key="22">
    <source>
        <dbReference type="EMBL" id="MBS2964141.1"/>
    </source>
</evidence>
<comment type="similarity">
    <text evidence="4 19">In the C-terminal section; belongs to the NnrD/CARKD family.</text>
</comment>
<comment type="caution">
    <text evidence="22">The sequence shown here is derived from an EMBL/GenBank/DDBJ whole genome shotgun (WGS) entry which is preliminary data.</text>
</comment>
<keyword evidence="23" id="KW-1185">Reference proteome</keyword>
<dbReference type="PANTHER" id="PTHR12592:SF0">
    <property type="entry name" value="ATP-DEPENDENT (S)-NAD(P)H-HYDRATE DEHYDRATASE"/>
    <property type="match status" value="1"/>
</dbReference>
<dbReference type="EMBL" id="JAGSXH010000042">
    <property type="protein sequence ID" value="MBS2964141.1"/>
    <property type="molecule type" value="Genomic_DNA"/>
</dbReference>
<feature type="binding site" evidence="17">
    <location>
        <position position="353"/>
    </location>
    <ligand>
        <name>(6S)-NADPHX</name>
        <dbReference type="ChEBI" id="CHEBI:64076"/>
    </ligand>
</feature>
<evidence type="ECO:0000256" key="6">
    <source>
        <dbReference type="ARBA" id="ARBA00022741"/>
    </source>
</evidence>
<evidence type="ECO:0000256" key="7">
    <source>
        <dbReference type="ARBA" id="ARBA00022840"/>
    </source>
</evidence>
<dbReference type="NCBIfam" id="TIGR00197">
    <property type="entry name" value="yjeF_nterm"/>
    <property type="match status" value="1"/>
</dbReference>
<dbReference type="HAMAP" id="MF_01965">
    <property type="entry name" value="NADHX_dehydratase"/>
    <property type="match status" value="1"/>
</dbReference>
<feature type="binding site" evidence="18">
    <location>
        <position position="152"/>
    </location>
    <ligand>
        <name>(6S)-NADPHX</name>
        <dbReference type="ChEBI" id="CHEBI:64076"/>
    </ligand>
</feature>
<dbReference type="PROSITE" id="PS51385">
    <property type="entry name" value="YJEF_N"/>
    <property type="match status" value="1"/>
</dbReference>
<comment type="function">
    <text evidence="17">Catalyzes the dehydration of the S-form of NAD(P)HX at the expense of ADP, which is converted to AMP. Together with NAD(P)HX epimerase, which catalyzes the epimerization of the S- and R-forms, the enzyme allows the repair of both epimers of NAD(P)HX, a damaged form of NAD(P)H that is a result of enzymatic or heat-dependent hydration.</text>
</comment>
<dbReference type="RefSeq" id="WP_211468503.1">
    <property type="nucleotide sequence ID" value="NZ_JAGSXH010000042.1"/>
</dbReference>
<evidence type="ECO:0000256" key="2">
    <source>
        <dbReference type="ARBA" id="ARBA00000909"/>
    </source>
</evidence>
<dbReference type="InterPro" id="IPR036652">
    <property type="entry name" value="YjeF_N_dom_sf"/>
</dbReference>
<feature type="binding site" evidence="18">
    <location>
        <position position="119"/>
    </location>
    <ligand>
        <name>K(+)</name>
        <dbReference type="ChEBI" id="CHEBI:29103"/>
    </ligand>
</feature>
<feature type="binding site" evidence="18">
    <location>
        <position position="155"/>
    </location>
    <ligand>
        <name>K(+)</name>
        <dbReference type="ChEBI" id="CHEBI:29103"/>
    </ligand>
</feature>
<evidence type="ECO:0000256" key="5">
    <source>
        <dbReference type="ARBA" id="ARBA00022723"/>
    </source>
</evidence>
<dbReference type="GO" id="GO:0046496">
    <property type="term" value="P:nicotinamide nucleotide metabolic process"/>
    <property type="evidence" value="ECO:0007669"/>
    <property type="project" value="UniProtKB-UniRule"/>
</dbReference>
<dbReference type="PROSITE" id="PS51383">
    <property type="entry name" value="YJEF_C_3"/>
    <property type="match status" value="1"/>
</dbReference>
<feature type="binding site" evidence="18">
    <location>
        <begin position="123"/>
        <end position="129"/>
    </location>
    <ligand>
        <name>(6S)-NADPHX</name>
        <dbReference type="ChEBI" id="CHEBI:64076"/>
    </ligand>
</feature>
<comment type="catalytic activity">
    <reaction evidence="15 17 19">
        <text>(6S)-NADHX + ADP = AMP + phosphate + NADH + H(+)</text>
        <dbReference type="Rhea" id="RHEA:32223"/>
        <dbReference type="ChEBI" id="CHEBI:15378"/>
        <dbReference type="ChEBI" id="CHEBI:43474"/>
        <dbReference type="ChEBI" id="CHEBI:57945"/>
        <dbReference type="ChEBI" id="CHEBI:64074"/>
        <dbReference type="ChEBI" id="CHEBI:456215"/>
        <dbReference type="ChEBI" id="CHEBI:456216"/>
        <dbReference type="EC" id="4.2.1.136"/>
    </reaction>
</comment>
<feature type="binding site" evidence="17">
    <location>
        <position position="421"/>
    </location>
    <ligand>
        <name>(6S)-NADPHX</name>
        <dbReference type="ChEBI" id="CHEBI:64076"/>
    </ligand>
</feature>
<evidence type="ECO:0000259" key="21">
    <source>
        <dbReference type="PROSITE" id="PS51385"/>
    </source>
</evidence>
<dbReference type="SUPFAM" id="SSF53613">
    <property type="entry name" value="Ribokinase-like"/>
    <property type="match status" value="1"/>
</dbReference>
<keyword evidence="9 18" id="KW-0630">Potassium</keyword>
<dbReference type="Pfam" id="PF01256">
    <property type="entry name" value="Carb_kinase"/>
    <property type="match status" value="1"/>
</dbReference>
<accession>A0A8J7WKS2</accession>
<dbReference type="InterPro" id="IPR029056">
    <property type="entry name" value="Ribokinase-like"/>
</dbReference>
<dbReference type="InterPro" id="IPR004443">
    <property type="entry name" value="YjeF_N_dom"/>
</dbReference>
<feature type="domain" description="YjeF C-terminal" evidence="20">
    <location>
        <begin position="216"/>
        <end position="477"/>
    </location>
</feature>
<keyword evidence="13" id="KW-0511">Multifunctional enzyme</keyword>
<dbReference type="Pfam" id="PF03853">
    <property type="entry name" value="YjeF_N"/>
    <property type="match status" value="1"/>
</dbReference>
<keyword evidence="7 17" id="KW-0067">ATP-binding</keyword>
<dbReference type="GO" id="GO:0110051">
    <property type="term" value="P:metabolite repair"/>
    <property type="evidence" value="ECO:0007669"/>
    <property type="project" value="TreeGrafter"/>
</dbReference>
<feature type="binding site" evidence="17">
    <location>
        <position position="420"/>
    </location>
    <ligand>
        <name>AMP</name>
        <dbReference type="ChEBI" id="CHEBI:456215"/>
    </ligand>
</feature>
<comment type="catalytic activity">
    <reaction evidence="16 17 19">
        <text>(6S)-NADPHX + ADP = AMP + phosphate + NADPH + H(+)</text>
        <dbReference type="Rhea" id="RHEA:32235"/>
        <dbReference type="ChEBI" id="CHEBI:15378"/>
        <dbReference type="ChEBI" id="CHEBI:43474"/>
        <dbReference type="ChEBI" id="CHEBI:57783"/>
        <dbReference type="ChEBI" id="CHEBI:64076"/>
        <dbReference type="ChEBI" id="CHEBI:456215"/>
        <dbReference type="ChEBI" id="CHEBI:456216"/>
        <dbReference type="EC" id="4.2.1.136"/>
    </reaction>
</comment>
<keyword evidence="8 17" id="KW-0521">NADP</keyword>
<evidence type="ECO:0000256" key="9">
    <source>
        <dbReference type="ARBA" id="ARBA00022958"/>
    </source>
</evidence>
<dbReference type="PIRSF" id="PIRSF017184">
    <property type="entry name" value="Nnr"/>
    <property type="match status" value="1"/>
</dbReference>
<evidence type="ECO:0000256" key="3">
    <source>
        <dbReference type="ARBA" id="ARBA00006001"/>
    </source>
</evidence>
<dbReference type="Proteomes" id="UP000677913">
    <property type="component" value="Unassembled WGS sequence"/>
</dbReference>
<evidence type="ECO:0000256" key="14">
    <source>
        <dbReference type="ARBA" id="ARBA00025153"/>
    </source>
</evidence>
<dbReference type="PANTHER" id="PTHR12592">
    <property type="entry name" value="ATP-DEPENDENT (S)-NAD(P)H-HYDRATE DEHYDRATASE FAMILY MEMBER"/>
    <property type="match status" value="1"/>
</dbReference>
<evidence type="ECO:0000256" key="13">
    <source>
        <dbReference type="ARBA" id="ARBA00023268"/>
    </source>
</evidence>
<dbReference type="NCBIfam" id="TIGR00196">
    <property type="entry name" value="yjeF_cterm"/>
    <property type="match status" value="1"/>
</dbReference>
<comment type="function">
    <text evidence="18">Catalyzes the epimerization of the S- and R-forms of NAD(P)HX, a damaged form of NAD(P)H that is a result of enzymatic or heat-dependent hydration. This is a prerequisite for the S-specific NAD(P)H-hydrate dehydratase to allow the repair of both epimers of NAD(P)HX.</text>
</comment>
<evidence type="ECO:0000256" key="10">
    <source>
        <dbReference type="ARBA" id="ARBA00023027"/>
    </source>
</evidence>
<name>A0A8J7WKS2_9ACTN</name>
<evidence type="ECO:0000256" key="16">
    <source>
        <dbReference type="ARBA" id="ARBA00049209"/>
    </source>
</evidence>
<sequence length="478" mass="48142">MRRAYHVDEIRRAEADLMARLPDGALMQRAAAGLAAVAARILRDSGGVYGARVALLVGVGDNGGDALYAGAGLARRGARVRAVLLDETRVHAGGLAALVEAGGRTADETALDDAELIIDGMLGIGGHGGLRGRAAQLARAAADAAAAVLAVDLPSGIDADSGQVAGTCVRADATVTFGAYKPGLLIDPAAEHAGVVELVDIGLSALPEHAAVEALQAADVAGLLPRPSHATDKYLRGVVGVACGSVDYPGAGMLAVGGALRGGVGAVRYSGPRQVGEEILRRWPEVLVEAELPSAAGRVQAWVCGSGLPADDEYAAQRTKQVVDSALPAVLDAGALTYLDDLDLGEHIVLTPHAGEAARLLGVERAQVEANRLDFVRGLAAELGATVLLKGSTTLIAEPGGGAVRANPTGTAALATAGSGDVLAGLIGALLAAGLRPLDAASVGAYMHGLAGRLARREGPIAAGDLLASLPRAWHNLQ</sequence>
<comment type="cofactor">
    <cofactor evidence="18 19">
        <name>K(+)</name>
        <dbReference type="ChEBI" id="CHEBI:29103"/>
    </cofactor>
    <text evidence="18 19">Binds 1 potassium ion per subunit.</text>
</comment>
<feature type="binding site" evidence="18">
    <location>
        <begin position="61"/>
        <end position="65"/>
    </location>
    <ligand>
        <name>(6S)-NADPHX</name>
        <dbReference type="ChEBI" id="CHEBI:64076"/>
    </ligand>
</feature>
<dbReference type="Gene3D" id="3.40.1190.20">
    <property type="match status" value="1"/>
</dbReference>
<dbReference type="EC" id="5.1.99.6" evidence="19"/>
<evidence type="ECO:0000256" key="12">
    <source>
        <dbReference type="ARBA" id="ARBA00023239"/>
    </source>
</evidence>
<comment type="similarity">
    <text evidence="3 19">In the N-terminal section; belongs to the NnrE/AIBP family.</text>
</comment>
<keyword evidence="5 18" id="KW-0479">Metal-binding</keyword>
<gene>
    <name evidence="18" type="primary">nnrE</name>
    <name evidence="17" type="synonym">nnrD</name>
    <name evidence="22" type="ORF">KGA66_13870</name>
</gene>
<dbReference type="GO" id="GO:0046872">
    <property type="term" value="F:metal ion binding"/>
    <property type="evidence" value="ECO:0007669"/>
    <property type="project" value="UniProtKB-UniRule"/>
</dbReference>
<comment type="cofactor">
    <cofactor evidence="17">
        <name>Mg(2+)</name>
        <dbReference type="ChEBI" id="CHEBI:18420"/>
    </cofactor>
</comment>
<feature type="binding site" evidence="17">
    <location>
        <position position="251"/>
    </location>
    <ligand>
        <name>(6S)-NADPHX</name>
        <dbReference type="ChEBI" id="CHEBI:64076"/>
    </ligand>
</feature>
<comment type="caution">
    <text evidence="18">Lacks conserved residue(s) required for the propagation of feature annotation.</text>
</comment>
<comment type="catalytic activity">
    <reaction evidence="2 18 19">
        <text>(6R)-NADPHX = (6S)-NADPHX</text>
        <dbReference type="Rhea" id="RHEA:32227"/>
        <dbReference type="ChEBI" id="CHEBI:64076"/>
        <dbReference type="ChEBI" id="CHEBI:64077"/>
        <dbReference type="EC" id="5.1.99.6"/>
    </reaction>
</comment>
<comment type="similarity">
    <text evidence="18">Belongs to the NnrE/AIBP family.</text>
</comment>
<evidence type="ECO:0000256" key="8">
    <source>
        <dbReference type="ARBA" id="ARBA00022857"/>
    </source>
</evidence>
<proteinExistence type="inferred from homology"/>
<dbReference type="InterPro" id="IPR030677">
    <property type="entry name" value="Nnr"/>
</dbReference>
<comment type="catalytic activity">
    <reaction evidence="1 18 19">
        <text>(6R)-NADHX = (6S)-NADHX</text>
        <dbReference type="Rhea" id="RHEA:32215"/>
        <dbReference type="ChEBI" id="CHEBI:64074"/>
        <dbReference type="ChEBI" id="CHEBI:64075"/>
        <dbReference type="EC" id="5.1.99.6"/>
    </reaction>
</comment>
<evidence type="ECO:0000256" key="1">
    <source>
        <dbReference type="ARBA" id="ARBA00000013"/>
    </source>
</evidence>
<keyword evidence="12 17" id="KW-0456">Lyase</keyword>
<keyword evidence="10 17" id="KW-0520">NAD</keyword>
<keyword evidence="11 18" id="KW-0413">Isomerase</keyword>
<comment type="function">
    <text evidence="14 19">Bifunctional enzyme that catalyzes the epimerization of the S- and R-forms of NAD(P)HX and the dehydration of the S-form of NAD(P)HX at the expense of ADP, which is converted to AMP. This allows the repair of both epimers of NAD(P)HX, a damaged form of NAD(P)H that is a result of enzymatic or heat-dependent hydration.</text>
</comment>
<feature type="binding site" evidence="17">
    <location>
        <begin position="390"/>
        <end position="394"/>
    </location>
    <ligand>
        <name>AMP</name>
        <dbReference type="ChEBI" id="CHEBI:456215"/>
    </ligand>
</feature>
<evidence type="ECO:0000256" key="17">
    <source>
        <dbReference type="HAMAP-Rule" id="MF_01965"/>
    </source>
</evidence>
<feature type="binding site" evidence="17">
    <location>
        <position position="307"/>
    </location>
    <ligand>
        <name>(6S)-NADPHX</name>
        <dbReference type="ChEBI" id="CHEBI:64076"/>
    </ligand>
</feature>
<dbReference type="PROSITE" id="PS01050">
    <property type="entry name" value="YJEF_C_2"/>
    <property type="match status" value="1"/>
</dbReference>
<dbReference type="GO" id="GO:0052856">
    <property type="term" value="F:NAD(P)HX epimerase activity"/>
    <property type="evidence" value="ECO:0007669"/>
    <property type="project" value="UniProtKB-UniRule"/>
</dbReference>
<dbReference type="Gene3D" id="3.40.50.10260">
    <property type="entry name" value="YjeF N-terminal domain"/>
    <property type="match status" value="1"/>
</dbReference>
<dbReference type="GO" id="GO:0052855">
    <property type="term" value="F:ADP-dependent NAD(P)H-hydrate dehydratase activity"/>
    <property type="evidence" value="ECO:0007669"/>
    <property type="project" value="UniProtKB-UniRule"/>
</dbReference>
<dbReference type="GO" id="GO:0005524">
    <property type="term" value="F:ATP binding"/>
    <property type="evidence" value="ECO:0007669"/>
    <property type="project" value="UniProtKB-UniRule"/>
</dbReference>
<evidence type="ECO:0000256" key="11">
    <source>
        <dbReference type="ARBA" id="ARBA00023235"/>
    </source>
</evidence>
<evidence type="ECO:0000256" key="15">
    <source>
        <dbReference type="ARBA" id="ARBA00048238"/>
    </source>
</evidence>
<evidence type="ECO:0000256" key="4">
    <source>
        <dbReference type="ARBA" id="ARBA00009524"/>
    </source>
</evidence>
<evidence type="ECO:0000256" key="19">
    <source>
        <dbReference type="PIRNR" id="PIRNR017184"/>
    </source>
</evidence>
<protein>
    <recommendedName>
        <fullName evidence="19">Bifunctional NAD(P)H-hydrate repair enzyme</fullName>
    </recommendedName>
    <alternativeName>
        <fullName evidence="19">Nicotinamide nucleotide repair protein</fullName>
    </alternativeName>
    <domain>
        <recommendedName>
            <fullName evidence="19">ADP-dependent (S)-NAD(P)H-hydrate dehydratase</fullName>
            <ecNumber evidence="19">4.2.1.136</ecNumber>
        </recommendedName>
        <alternativeName>
            <fullName evidence="19">ADP-dependent NAD(P)HX dehydratase</fullName>
        </alternativeName>
    </domain>
    <domain>
        <recommendedName>
            <fullName evidence="19">NAD(P)H-hydrate epimerase</fullName>
            <ecNumber evidence="19">5.1.99.6</ecNumber>
        </recommendedName>
    </domain>
</protein>
<evidence type="ECO:0000313" key="23">
    <source>
        <dbReference type="Proteomes" id="UP000677913"/>
    </source>
</evidence>
<feature type="binding site" evidence="18">
    <location>
        <position position="62"/>
    </location>
    <ligand>
        <name>K(+)</name>
        <dbReference type="ChEBI" id="CHEBI:29103"/>
    </ligand>
</feature>
<dbReference type="CDD" id="cd01171">
    <property type="entry name" value="YXKO-related"/>
    <property type="match status" value="1"/>
</dbReference>
<dbReference type="InterPro" id="IPR017953">
    <property type="entry name" value="Carbohydrate_kinase_pred_CS"/>
</dbReference>